<protein>
    <submittedName>
        <fullName evidence="1">Uncharacterized protein</fullName>
    </submittedName>
</protein>
<accession>A0ABQ4B426</accession>
<proteinExistence type="predicted"/>
<dbReference type="RefSeq" id="WP_203824411.1">
    <property type="nucleotide sequence ID" value="NZ_BAAATY010000008.1"/>
</dbReference>
<reference evidence="1 2" key="1">
    <citation type="submission" date="2021-01" db="EMBL/GenBank/DDBJ databases">
        <title>Whole genome shotgun sequence of Actinoplanes palleronii NBRC 14916.</title>
        <authorList>
            <person name="Komaki H."/>
            <person name="Tamura T."/>
        </authorList>
    </citation>
    <scope>NUCLEOTIDE SEQUENCE [LARGE SCALE GENOMIC DNA]</scope>
    <source>
        <strain evidence="1 2">NBRC 14916</strain>
    </source>
</reference>
<keyword evidence="2" id="KW-1185">Reference proteome</keyword>
<sequence length="64" mass="6948">MELEERIAARLNRALDQLVGAGAYAYADDDRGLAAGEPGSGSVRLRLTVDEVARIAAQEARDWF</sequence>
<comment type="caution">
    <text evidence="1">The sequence shown here is derived from an EMBL/GenBank/DDBJ whole genome shotgun (WGS) entry which is preliminary data.</text>
</comment>
<gene>
    <name evidence="1" type="ORF">Apa02nite_015250</name>
</gene>
<dbReference type="Proteomes" id="UP000624709">
    <property type="component" value="Unassembled WGS sequence"/>
</dbReference>
<name>A0ABQ4B426_9ACTN</name>
<dbReference type="EMBL" id="BOMS01000018">
    <property type="protein sequence ID" value="GIE65417.1"/>
    <property type="molecule type" value="Genomic_DNA"/>
</dbReference>
<organism evidence="1 2">
    <name type="scientific">Actinoplanes palleronii</name>
    <dbReference type="NCBI Taxonomy" id="113570"/>
    <lineage>
        <taxon>Bacteria</taxon>
        <taxon>Bacillati</taxon>
        <taxon>Actinomycetota</taxon>
        <taxon>Actinomycetes</taxon>
        <taxon>Micromonosporales</taxon>
        <taxon>Micromonosporaceae</taxon>
        <taxon>Actinoplanes</taxon>
    </lineage>
</organism>
<evidence type="ECO:0000313" key="1">
    <source>
        <dbReference type="EMBL" id="GIE65417.1"/>
    </source>
</evidence>
<evidence type="ECO:0000313" key="2">
    <source>
        <dbReference type="Proteomes" id="UP000624709"/>
    </source>
</evidence>